<dbReference type="Gene3D" id="3.30.70.60">
    <property type="match status" value="1"/>
</dbReference>
<organism evidence="8 9">
    <name type="scientific">Hymenobacter koreensis</name>
    <dbReference type="NCBI Taxonomy" id="1084523"/>
    <lineage>
        <taxon>Bacteria</taxon>
        <taxon>Pseudomonadati</taxon>
        <taxon>Bacteroidota</taxon>
        <taxon>Cytophagia</taxon>
        <taxon>Cytophagales</taxon>
        <taxon>Hymenobacteraceae</taxon>
        <taxon>Hymenobacter</taxon>
    </lineage>
</organism>
<evidence type="ECO:0000256" key="3">
    <source>
        <dbReference type="ARBA" id="ARBA00023274"/>
    </source>
</evidence>
<reference evidence="9" key="1">
    <citation type="journal article" date="2019" name="Int. J. Syst. Evol. Microbiol.">
        <title>The Global Catalogue of Microorganisms (GCM) 10K type strain sequencing project: providing services to taxonomists for standard genome sequencing and annotation.</title>
        <authorList>
            <consortium name="The Broad Institute Genomics Platform"/>
            <consortium name="The Broad Institute Genome Sequencing Center for Infectious Disease"/>
            <person name="Wu L."/>
            <person name="Ma J."/>
        </authorList>
    </citation>
    <scope>NUCLEOTIDE SEQUENCE [LARGE SCALE GENOMIC DNA]</scope>
    <source>
        <strain evidence="9">JCM 17924</strain>
    </source>
</reference>
<accession>A0ABP8IV89</accession>
<evidence type="ECO:0000256" key="1">
    <source>
        <dbReference type="ARBA" id="ARBA00009512"/>
    </source>
</evidence>
<proteinExistence type="inferred from homology"/>
<dbReference type="CDD" id="cd00473">
    <property type="entry name" value="bS6"/>
    <property type="match status" value="1"/>
</dbReference>
<evidence type="ECO:0000256" key="2">
    <source>
        <dbReference type="ARBA" id="ARBA00022980"/>
    </source>
</evidence>
<sequence>MPEGLAVGNQFIASAFRENIYYSLLVPSRKSLTFAGSFIVSLTNLCSNMDNRNYETVFILTPVLNDAQVQETIEKFTQVLKENGADLLNTENWGLRKLAYPIQKKSTGYYYLVEFTAPTTAIDVLELAYRRDERVIRFLTTALDKHAVAYNERRRKGELKEQKAKSQSEAVAQ</sequence>
<dbReference type="EMBL" id="BAABHA010000002">
    <property type="protein sequence ID" value="GAA4375234.1"/>
    <property type="molecule type" value="Genomic_DNA"/>
</dbReference>
<keyword evidence="3 6" id="KW-0687">Ribonucleoprotein</keyword>
<name>A0ABP8IV89_9BACT</name>
<dbReference type="Pfam" id="PF01250">
    <property type="entry name" value="Ribosomal_S6"/>
    <property type="match status" value="1"/>
</dbReference>
<dbReference type="Proteomes" id="UP001500454">
    <property type="component" value="Unassembled WGS sequence"/>
</dbReference>
<evidence type="ECO:0000313" key="9">
    <source>
        <dbReference type="Proteomes" id="UP001500454"/>
    </source>
</evidence>
<evidence type="ECO:0000256" key="4">
    <source>
        <dbReference type="ARBA" id="ARBA00035104"/>
    </source>
</evidence>
<evidence type="ECO:0000256" key="7">
    <source>
        <dbReference type="SAM" id="MobiDB-lite"/>
    </source>
</evidence>
<gene>
    <name evidence="6" type="primary">rpsF</name>
    <name evidence="8" type="ORF">GCM10023186_07680</name>
</gene>
<protein>
    <recommendedName>
        <fullName evidence="5 6">Small ribosomal subunit protein bS6</fullName>
    </recommendedName>
</protein>
<evidence type="ECO:0000256" key="5">
    <source>
        <dbReference type="ARBA" id="ARBA00035294"/>
    </source>
</evidence>
<dbReference type="InterPro" id="IPR014717">
    <property type="entry name" value="Transl_elong_EF1B/ribsomal_bS6"/>
</dbReference>
<evidence type="ECO:0000313" key="8">
    <source>
        <dbReference type="EMBL" id="GAA4375234.1"/>
    </source>
</evidence>
<dbReference type="SUPFAM" id="SSF54995">
    <property type="entry name" value="Ribosomal protein S6"/>
    <property type="match status" value="1"/>
</dbReference>
<dbReference type="PANTHER" id="PTHR21011:SF1">
    <property type="entry name" value="SMALL RIBOSOMAL SUBUNIT PROTEIN BS6M"/>
    <property type="match status" value="1"/>
</dbReference>
<keyword evidence="6" id="KW-0699">rRNA-binding</keyword>
<dbReference type="NCBIfam" id="TIGR00166">
    <property type="entry name" value="S6"/>
    <property type="match status" value="1"/>
</dbReference>
<keyword evidence="2 6" id="KW-0689">Ribosomal protein</keyword>
<feature type="region of interest" description="Disordered" evidence="7">
    <location>
        <begin position="154"/>
        <end position="173"/>
    </location>
</feature>
<evidence type="ECO:0000256" key="6">
    <source>
        <dbReference type="HAMAP-Rule" id="MF_00360"/>
    </source>
</evidence>
<dbReference type="InterPro" id="IPR020814">
    <property type="entry name" value="Ribosomal_S6_plastid/chlpt"/>
</dbReference>
<comment type="similarity">
    <text evidence="1 6">Belongs to the bacterial ribosomal protein bS6 family.</text>
</comment>
<keyword evidence="9" id="KW-1185">Reference proteome</keyword>
<keyword evidence="6" id="KW-0694">RNA-binding</keyword>
<dbReference type="HAMAP" id="MF_00360">
    <property type="entry name" value="Ribosomal_bS6"/>
    <property type="match status" value="1"/>
</dbReference>
<dbReference type="InterPro" id="IPR035980">
    <property type="entry name" value="Ribosomal_bS6_sf"/>
</dbReference>
<comment type="caution">
    <text evidence="8">The sequence shown here is derived from an EMBL/GenBank/DDBJ whole genome shotgun (WGS) entry which is preliminary data.</text>
</comment>
<dbReference type="PANTHER" id="PTHR21011">
    <property type="entry name" value="MITOCHONDRIAL 28S RIBOSOMAL PROTEIN S6"/>
    <property type="match status" value="1"/>
</dbReference>
<dbReference type="InterPro" id="IPR000529">
    <property type="entry name" value="Ribosomal_bS6"/>
</dbReference>
<comment type="function">
    <text evidence="4 6">Binds together with bS18 to 16S ribosomal RNA.</text>
</comment>